<keyword evidence="2" id="KW-0732">Signal</keyword>
<evidence type="ECO:0000313" key="4">
    <source>
        <dbReference type="WBParaSite" id="Pan_g23300.t1"/>
    </source>
</evidence>
<reference evidence="3" key="1">
    <citation type="journal article" date="2013" name="Genetics">
        <title>The draft genome and transcriptome of Panagrellus redivivus are shaped by the harsh demands of a free-living lifestyle.</title>
        <authorList>
            <person name="Srinivasan J."/>
            <person name="Dillman A.R."/>
            <person name="Macchietto M.G."/>
            <person name="Heikkinen L."/>
            <person name="Lakso M."/>
            <person name="Fracchia K.M."/>
            <person name="Antoshechkin I."/>
            <person name="Mortazavi A."/>
            <person name="Wong G."/>
            <person name="Sternberg P.W."/>
        </authorList>
    </citation>
    <scope>NUCLEOTIDE SEQUENCE [LARGE SCALE GENOMIC DNA]</scope>
    <source>
        <strain evidence="3">MT8872</strain>
    </source>
</reference>
<feature type="signal peptide" evidence="2">
    <location>
        <begin position="1"/>
        <end position="18"/>
    </location>
</feature>
<feature type="region of interest" description="Disordered" evidence="1">
    <location>
        <begin position="218"/>
        <end position="238"/>
    </location>
</feature>
<name>A0A7E4VQ57_PANRE</name>
<feature type="region of interest" description="Disordered" evidence="1">
    <location>
        <begin position="33"/>
        <end position="88"/>
    </location>
</feature>
<proteinExistence type="predicted"/>
<feature type="compositionally biased region" description="Polar residues" evidence="1">
    <location>
        <begin position="63"/>
        <end position="73"/>
    </location>
</feature>
<dbReference type="Proteomes" id="UP000492821">
    <property type="component" value="Unassembled WGS sequence"/>
</dbReference>
<accession>A0A7E4VQ57</accession>
<sequence length="295" mass="33454">MKLISFVTLCLGITLVFAYPIDDFDSDDYDANDAYDISPTPQKGFVSVPYEDDPRFPLKPRSPSEQQEPSNSLFLPKPRYPSQPRKPIKGQFDIARDLLLKRLVKQSDGNPEQLHYHFHDNTPKTSGNGDGILYHEHNHHHHQHGIIVQPPRKLYPKYPSYPQVRPPYYDPFLPGILPNGPAPPSEFPGPNVPSIAIPNIIRPTKIISFGKQLNGPIEIPNISTTTTTTTEAPEEPAEEKARFGYFGFNDGENARISDDITVPSDFNIGDDFKASKVSHEKHYHHHYDIFHKNNE</sequence>
<evidence type="ECO:0000256" key="1">
    <source>
        <dbReference type="SAM" id="MobiDB-lite"/>
    </source>
</evidence>
<reference evidence="4" key="2">
    <citation type="submission" date="2020-10" db="UniProtKB">
        <authorList>
            <consortium name="WormBaseParasite"/>
        </authorList>
    </citation>
    <scope>IDENTIFICATION</scope>
</reference>
<evidence type="ECO:0000313" key="3">
    <source>
        <dbReference type="Proteomes" id="UP000492821"/>
    </source>
</evidence>
<protein>
    <submittedName>
        <fullName evidence="4">Conserved secreted protein</fullName>
    </submittedName>
</protein>
<feature type="chain" id="PRO_5029016568" evidence="2">
    <location>
        <begin position="19"/>
        <end position="295"/>
    </location>
</feature>
<dbReference type="WBParaSite" id="Pan_g23300.t1">
    <property type="protein sequence ID" value="Pan_g23300.t1"/>
    <property type="gene ID" value="Pan_g23300"/>
</dbReference>
<dbReference type="AlphaFoldDB" id="A0A7E4VQ57"/>
<keyword evidence="3" id="KW-1185">Reference proteome</keyword>
<evidence type="ECO:0000256" key="2">
    <source>
        <dbReference type="SAM" id="SignalP"/>
    </source>
</evidence>
<organism evidence="3 4">
    <name type="scientific">Panagrellus redivivus</name>
    <name type="common">Microworm</name>
    <dbReference type="NCBI Taxonomy" id="6233"/>
    <lineage>
        <taxon>Eukaryota</taxon>
        <taxon>Metazoa</taxon>
        <taxon>Ecdysozoa</taxon>
        <taxon>Nematoda</taxon>
        <taxon>Chromadorea</taxon>
        <taxon>Rhabditida</taxon>
        <taxon>Tylenchina</taxon>
        <taxon>Panagrolaimomorpha</taxon>
        <taxon>Panagrolaimoidea</taxon>
        <taxon>Panagrolaimidae</taxon>
        <taxon>Panagrellus</taxon>
    </lineage>
</organism>